<name>A0A931A8P6_9ACTN</name>
<evidence type="ECO:0000256" key="3">
    <source>
        <dbReference type="ARBA" id="ARBA00022553"/>
    </source>
</evidence>
<keyword evidence="2" id="KW-0596">Phosphopantetheine</keyword>
<dbReference type="Gene3D" id="3.30.559.30">
    <property type="entry name" value="Nonribosomal peptide synthetase, condensation domain"/>
    <property type="match status" value="1"/>
</dbReference>
<dbReference type="SUPFAM" id="SSF52777">
    <property type="entry name" value="CoA-dependent acyltransferases"/>
    <property type="match status" value="2"/>
</dbReference>
<keyword evidence="3" id="KW-0597">Phosphoprotein</keyword>
<dbReference type="FunFam" id="2.30.38.10:FF:000001">
    <property type="entry name" value="Non-ribosomal peptide synthetase PvdI"/>
    <property type="match status" value="1"/>
</dbReference>
<feature type="domain" description="Carrier" evidence="4">
    <location>
        <begin position="891"/>
        <end position="964"/>
    </location>
</feature>
<dbReference type="InterPro" id="IPR020459">
    <property type="entry name" value="AMP-binding"/>
</dbReference>
<protein>
    <submittedName>
        <fullName evidence="5">Amino acid adenylation domain-containing protein</fullName>
    </submittedName>
</protein>
<proteinExistence type="predicted"/>
<reference evidence="5" key="1">
    <citation type="submission" date="2020-11" db="EMBL/GenBank/DDBJ databases">
        <title>Whole-genome analyses of Nonomuraea sp. K274.</title>
        <authorList>
            <person name="Veyisoglu A."/>
        </authorList>
    </citation>
    <scope>NUCLEOTIDE SEQUENCE</scope>
    <source>
        <strain evidence="5">K274</strain>
    </source>
</reference>
<organism evidence="5 6">
    <name type="scientific">Nonomuraea cypriaca</name>
    <dbReference type="NCBI Taxonomy" id="1187855"/>
    <lineage>
        <taxon>Bacteria</taxon>
        <taxon>Bacillati</taxon>
        <taxon>Actinomycetota</taxon>
        <taxon>Actinomycetes</taxon>
        <taxon>Streptosporangiales</taxon>
        <taxon>Streptosporangiaceae</taxon>
        <taxon>Nonomuraea</taxon>
    </lineage>
</organism>
<keyword evidence="6" id="KW-1185">Reference proteome</keyword>
<evidence type="ECO:0000313" key="5">
    <source>
        <dbReference type="EMBL" id="MBF8187050.1"/>
    </source>
</evidence>
<dbReference type="PROSITE" id="PS00455">
    <property type="entry name" value="AMP_BINDING"/>
    <property type="match status" value="1"/>
</dbReference>
<evidence type="ECO:0000259" key="4">
    <source>
        <dbReference type="PROSITE" id="PS50075"/>
    </source>
</evidence>
<dbReference type="AlphaFoldDB" id="A0A931A8P6"/>
<dbReference type="CDD" id="cd05930">
    <property type="entry name" value="A_NRPS"/>
    <property type="match status" value="1"/>
</dbReference>
<dbReference type="PRINTS" id="PR00154">
    <property type="entry name" value="AMPBINDING"/>
</dbReference>
<dbReference type="PROSITE" id="PS50075">
    <property type="entry name" value="CARRIER"/>
    <property type="match status" value="1"/>
</dbReference>
<dbReference type="InterPro" id="IPR020845">
    <property type="entry name" value="AMP-binding_CS"/>
</dbReference>
<dbReference type="NCBIfam" id="TIGR01733">
    <property type="entry name" value="AA-adenyl-dom"/>
    <property type="match status" value="1"/>
</dbReference>
<evidence type="ECO:0000256" key="1">
    <source>
        <dbReference type="ARBA" id="ARBA00001957"/>
    </source>
</evidence>
<dbReference type="InterPro" id="IPR042099">
    <property type="entry name" value="ANL_N_sf"/>
</dbReference>
<dbReference type="GO" id="GO:0044550">
    <property type="term" value="P:secondary metabolite biosynthetic process"/>
    <property type="evidence" value="ECO:0007669"/>
    <property type="project" value="TreeGrafter"/>
</dbReference>
<dbReference type="InterPro" id="IPR045851">
    <property type="entry name" value="AMP-bd_C_sf"/>
</dbReference>
<dbReference type="FunFam" id="3.40.50.980:FF:000001">
    <property type="entry name" value="Non-ribosomal peptide synthetase"/>
    <property type="match status" value="1"/>
</dbReference>
<dbReference type="EMBL" id="JADOGI010000038">
    <property type="protein sequence ID" value="MBF8187050.1"/>
    <property type="molecule type" value="Genomic_DNA"/>
</dbReference>
<dbReference type="RefSeq" id="WP_195896019.1">
    <property type="nucleotide sequence ID" value="NZ_JADOGI010000038.1"/>
</dbReference>
<dbReference type="PANTHER" id="PTHR45527">
    <property type="entry name" value="NONRIBOSOMAL PEPTIDE SYNTHETASE"/>
    <property type="match status" value="1"/>
</dbReference>
<dbReference type="PANTHER" id="PTHR45527:SF1">
    <property type="entry name" value="FATTY ACID SYNTHASE"/>
    <property type="match status" value="1"/>
</dbReference>
<dbReference type="InterPro" id="IPR023213">
    <property type="entry name" value="CAT-like_dom_sf"/>
</dbReference>
<dbReference type="InterPro" id="IPR036736">
    <property type="entry name" value="ACP-like_sf"/>
</dbReference>
<dbReference type="GO" id="GO:0005737">
    <property type="term" value="C:cytoplasm"/>
    <property type="evidence" value="ECO:0007669"/>
    <property type="project" value="TreeGrafter"/>
</dbReference>
<dbReference type="InterPro" id="IPR010071">
    <property type="entry name" value="AA_adenyl_dom"/>
</dbReference>
<dbReference type="Proteomes" id="UP000605361">
    <property type="component" value="Unassembled WGS sequence"/>
</dbReference>
<dbReference type="Gene3D" id="3.40.50.12780">
    <property type="entry name" value="N-terminal domain of ligase-like"/>
    <property type="match status" value="1"/>
</dbReference>
<dbReference type="Pfam" id="PF00550">
    <property type="entry name" value="PP-binding"/>
    <property type="match status" value="1"/>
</dbReference>
<evidence type="ECO:0000256" key="2">
    <source>
        <dbReference type="ARBA" id="ARBA00022450"/>
    </source>
</evidence>
<dbReference type="Gene3D" id="1.10.1200.10">
    <property type="entry name" value="ACP-like"/>
    <property type="match status" value="1"/>
</dbReference>
<gene>
    <name evidence="5" type="ORF">ITP53_15155</name>
</gene>
<dbReference type="SUPFAM" id="SSF56801">
    <property type="entry name" value="Acetyl-CoA synthetase-like"/>
    <property type="match status" value="1"/>
</dbReference>
<dbReference type="SUPFAM" id="SSF47336">
    <property type="entry name" value="ACP-like"/>
    <property type="match status" value="1"/>
</dbReference>
<dbReference type="Gene3D" id="3.30.559.10">
    <property type="entry name" value="Chloramphenicol acetyltransferase-like domain"/>
    <property type="match status" value="1"/>
</dbReference>
<dbReference type="GO" id="GO:0043041">
    <property type="term" value="P:amino acid activation for nonribosomal peptide biosynthetic process"/>
    <property type="evidence" value="ECO:0007669"/>
    <property type="project" value="TreeGrafter"/>
</dbReference>
<dbReference type="Pfam" id="PF00501">
    <property type="entry name" value="AMP-binding"/>
    <property type="match status" value="1"/>
</dbReference>
<dbReference type="InterPro" id="IPR000873">
    <property type="entry name" value="AMP-dep_synth/lig_dom"/>
</dbReference>
<accession>A0A931A8P6</accession>
<dbReference type="GO" id="GO:0031177">
    <property type="term" value="F:phosphopantetheine binding"/>
    <property type="evidence" value="ECO:0007669"/>
    <property type="project" value="TreeGrafter"/>
</dbReference>
<dbReference type="Gene3D" id="3.30.300.30">
    <property type="match status" value="1"/>
</dbReference>
<comment type="cofactor">
    <cofactor evidence="1">
        <name>pantetheine 4'-phosphate</name>
        <dbReference type="ChEBI" id="CHEBI:47942"/>
    </cofactor>
</comment>
<comment type="caution">
    <text evidence="5">The sequence shown here is derived from an EMBL/GenBank/DDBJ whole genome shotgun (WGS) entry which is preliminary data.</text>
</comment>
<dbReference type="InterPro" id="IPR009081">
    <property type="entry name" value="PP-bd_ACP"/>
</dbReference>
<evidence type="ECO:0000313" key="6">
    <source>
        <dbReference type="Proteomes" id="UP000605361"/>
    </source>
</evidence>
<sequence length="964" mass="104295">MSTSSDFSSLVGLTVRQDRVWSAVHATAGRVPPQVRALRIDGRIEPQALADAITLGAADPVEFRTTLVATVTGDPLLLVGPPSPPALAPVTRGDDIGAMIRQEIDRPFGPTEPILSRLRLFQTGPRSALVLIVLHPMIADDTVADGLAARIADAIIGRPIEPSTPSIPSTSEAREEVGEVQVSTVLPLGSARAGSALLTLPADARAGLAKRAHGYGVSTVDLAGAVLTTVVARWLRRGSVILARPDAGWIGMSVIDHVPGATVDSAVREAARAVTTMKDALPHADAVLVGHREWVRRTSPTLTVTTELVPHTRQQAAVELVLAEGDELHAMLSARDDLMPEHRVRRMADSLGRCLTAVADGEVDTIDELPVASTDDAHRTLAFAGGATTPEAPDLLLNQLFERQAARTPDAPAVFAERELSYRELDAEAERLADCLVAEGVRPGALVALSMRRSSRLLAASLAVLKAGAAYMPLVTELPSERLALIVSDADPQLIITEEGQDRTFPERLTDRLRDFDALLAGSAPARPMVEAHPEDLAYMVYTSGSTGRPKGVMVRHRSLVSRIVTDSYEPTRAGERYLLTTAPSFMDSNWEIFTPLSSGGAIVIPTDDEMRDAWRLVELAVTHRVERLLIVPSLLAAIIDLPEAVVASLRGVRLCLCSGEPLPQTVLDRVGRLLPDTRVINLYGLSETWDVCWADVSRIGMAKVIGRPMPHAELYVLDDDLGQPPLGALGELYVGGNGLARGYLRRPTQTVERFVPNPYGPPGSRLYRTGDLVRWLDDGNLEFVGRLDRQVKIRGFRLELDEVEAALRSILGCEAVVIFEQSRLVAYLAAPPQRRIDGRERRQLLGPHLPDYMIPSVVVWLDEFPLTANGKINRLALPSPATRLAPAYRPARSDLERYLLRVVQRQLRLDDLGIDDELDSALLGVRGAVRLQADITSATGAEVPVADLLANPTIARIAARLEG</sequence>